<keyword evidence="1" id="KW-0808">Transferase</keyword>
<reference evidence="1" key="1">
    <citation type="submission" date="2021-08" db="EMBL/GenBank/DDBJ databases">
        <title>Novel anaerobic bacterium isolated from sea squirt in East Sea, Republic of Korea.</title>
        <authorList>
            <person name="Nguyen T.H."/>
            <person name="Li Z."/>
            <person name="Lee Y.-J."/>
            <person name="Ko J."/>
            <person name="Kim S.-G."/>
        </authorList>
    </citation>
    <scope>NUCLEOTIDE SEQUENCE</scope>
    <source>
        <strain evidence="1">KCTC 25031</strain>
    </source>
</reference>
<evidence type="ECO:0000313" key="1">
    <source>
        <dbReference type="EMBL" id="QZE14811.1"/>
    </source>
</evidence>
<gene>
    <name evidence="1" type="primary">miaA</name>
    <name evidence="1" type="ORF">K4L44_02820</name>
</gene>
<accession>A0AC61NGT8</accession>
<dbReference type="EMBL" id="CP081303">
    <property type="protein sequence ID" value="QZE14811.1"/>
    <property type="molecule type" value="Genomic_DNA"/>
</dbReference>
<protein>
    <submittedName>
        <fullName evidence="1">tRNA (Adenosine(37)-N6)-dimethylallyltransferase MiaA</fullName>
        <ecNumber evidence="1">2.5.1.75</ecNumber>
    </submittedName>
</protein>
<keyword evidence="2" id="KW-1185">Reference proteome</keyword>
<name>A0AC61NGT8_9BACT</name>
<sequence>MKTLVVITGPTGVGKTELSIRIAEKYDTDIISCDSRQLFKEMAIGTAVPSDEELKRVKHHFIQTHSIHNYYNAAQFEVDVLDKLETLFKEKEIVVMTGGSMMYIDAVCKGIDDLPTVTPEIRNGLIAQYENEGIENIKQELLENDPIYYNQVDLNNNKRILHAVEIIRMTGVTYSSLRTNTIKERPFQIVKICINREREEVYDRINRRVLLMVEDGLEQEAKKLFSYRELPALNTVGYKEFFNYFSGEKDLDHAIERVQANTRKYARKQLTWFRRDKSYEWFHPSEEEKIVHYIDHCRDSESN</sequence>
<organism evidence="1 2">
    <name type="scientific">Halosquirtibacter laminarini</name>
    <dbReference type="NCBI Taxonomy" id="3374600"/>
    <lineage>
        <taxon>Bacteria</taxon>
        <taxon>Pseudomonadati</taxon>
        <taxon>Bacteroidota</taxon>
        <taxon>Bacteroidia</taxon>
        <taxon>Marinilabiliales</taxon>
        <taxon>Prolixibacteraceae</taxon>
        <taxon>Halosquirtibacter</taxon>
    </lineage>
</organism>
<dbReference type="EC" id="2.5.1.75" evidence="1"/>
<evidence type="ECO:0000313" key="2">
    <source>
        <dbReference type="Proteomes" id="UP000826212"/>
    </source>
</evidence>
<proteinExistence type="predicted"/>
<dbReference type="Proteomes" id="UP000826212">
    <property type="component" value="Chromosome"/>
</dbReference>